<dbReference type="EMBL" id="JAGZCZ010000002">
    <property type="protein sequence ID" value="MBS5519063.1"/>
    <property type="molecule type" value="Genomic_DNA"/>
</dbReference>
<feature type="chain" id="PRO_5037161765" description="Lipoprotein" evidence="1">
    <location>
        <begin position="28"/>
        <end position="185"/>
    </location>
</feature>
<proteinExistence type="predicted"/>
<reference evidence="2" key="1">
    <citation type="submission" date="2021-02" db="EMBL/GenBank/DDBJ databases">
        <title>Infant gut strain persistence is associated with maternal origin, phylogeny, and functional potential including surface adhesion and iron acquisition.</title>
        <authorList>
            <person name="Lou Y.C."/>
        </authorList>
    </citation>
    <scope>NUCLEOTIDE SEQUENCE</scope>
    <source>
        <strain evidence="2">L3_106_000M1_dasL3_106_000M1_concoct_15</strain>
    </source>
</reference>
<dbReference type="Proteomes" id="UP000754226">
    <property type="component" value="Unassembled WGS sequence"/>
</dbReference>
<evidence type="ECO:0000256" key="1">
    <source>
        <dbReference type="SAM" id="SignalP"/>
    </source>
</evidence>
<protein>
    <recommendedName>
        <fullName evidence="4">Lipoprotein</fullName>
    </recommendedName>
</protein>
<gene>
    <name evidence="2" type="ORF">KHX13_01790</name>
</gene>
<organism evidence="2 3">
    <name type="scientific">Acidaminococcus intestini</name>
    <dbReference type="NCBI Taxonomy" id="187327"/>
    <lineage>
        <taxon>Bacteria</taxon>
        <taxon>Bacillati</taxon>
        <taxon>Bacillota</taxon>
        <taxon>Negativicutes</taxon>
        <taxon>Acidaminococcales</taxon>
        <taxon>Acidaminococcaceae</taxon>
        <taxon>Acidaminococcus</taxon>
    </lineage>
</organism>
<name>A0A943ECW4_9FIRM</name>
<evidence type="ECO:0000313" key="3">
    <source>
        <dbReference type="Proteomes" id="UP000754226"/>
    </source>
</evidence>
<evidence type="ECO:0000313" key="2">
    <source>
        <dbReference type="EMBL" id="MBS5519063.1"/>
    </source>
</evidence>
<accession>A0A943ECW4</accession>
<dbReference type="AlphaFoldDB" id="A0A943ECW4"/>
<feature type="signal peptide" evidence="1">
    <location>
        <begin position="1"/>
        <end position="27"/>
    </location>
</feature>
<sequence>MNKFVKMAAAALFSALLVLPGMSRADAAMKLAVVPLIIGENVEDDAGLKPIAYSTEVSELFQYPEYDLVDSDTVRKAALAQQDNLFTKEGLEAIAKASGADCVVAMSVDKFDVEEDNFRREPVTKLRFEGNFATINMLNGSYKEDHYRFRDERESGAIHPKFDYPHNRFQYLCKRELNKAIKNNK</sequence>
<comment type="caution">
    <text evidence="2">The sequence shown here is derived from an EMBL/GenBank/DDBJ whole genome shotgun (WGS) entry which is preliminary data.</text>
</comment>
<evidence type="ECO:0008006" key="4">
    <source>
        <dbReference type="Google" id="ProtNLM"/>
    </source>
</evidence>
<keyword evidence="1" id="KW-0732">Signal</keyword>